<dbReference type="InterPro" id="IPR018673">
    <property type="entry name" value="DUF2141"/>
</dbReference>
<proteinExistence type="predicted"/>
<evidence type="ECO:0008006" key="2">
    <source>
        <dbReference type="Google" id="ProtNLM"/>
    </source>
</evidence>
<name>A0A3B0SP35_9ZZZZ</name>
<evidence type="ECO:0000313" key="1">
    <source>
        <dbReference type="EMBL" id="VAW07228.1"/>
    </source>
</evidence>
<dbReference type="EMBL" id="UOEH01000569">
    <property type="protein sequence ID" value="VAW07228.1"/>
    <property type="molecule type" value="Genomic_DNA"/>
</dbReference>
<organism evidence="1">
    <name type="scientific">hydrothermal vent metagenome</name>
    <dbReference type="NCBI Taxonomy" id="652676"/>
    <lineage>
        <taxon>unclassified sequences</taxon>
        <taxon>metagenomes</taxon>
        <taxon>ecological metagenomes</taxon>
    </lineage>
</organism>
<dbReference type="AlphaFoldDB" id="A0A3B0SP35"/>
<sequence>MRGLLGIGVLIAGLGVTPAGSADMAATEVTPVEIIADDIIASDIAADDIVAGTVVNLFSVYADPLIPVAAIQTTFDVVPGKAIRLAVYDSEEAFLENARAKHQAPVDARGLAVLPLAGLEPGEYAFAVYLDLNGDGKLNRGKFLGRPKEPVAFSNGAKAKLRKPRYDEAKVTVEPGSVVVITLND</sequence>
<dbReference type="Pfam" id="PF09912">
    <property type="entry name" value="DUF2141"/>
    <property type="match status" value="1"/>
</dbReference>
<reference evidence="1" key="1">
    <citation type="submission" date="2018-06" db="EMBL/GenBank/DDBJ databases">
        <authorList>
            <person name="Zhirakovskaya E."/>
        </authorList>
    </citation>
    <scope>NUCLEOTIDE SEQUENCE</scope>
</reference>
<accession>A0A3B0SP35</accession>
<protein>
    <recommendedName>
        <fullName evidence="2">DUF2141 domain-containing protein</fullName>
    </recommendedName>
</protein>
<gene>
    <name evidence="1" type="ORF">MNBD_ALPHA05-1841</name>
</gene>